<accession>A0A1H6XXR3</accession>
<feature type="transmembrane region" description="Helical" evidence="1">
    <location>
        <begin position="106"/>
        <end position="124"/>
    </location>
</feature>
<dbReference type="Proteomes" id="UP000199200">
    <property type="component" value="Unassembled WGS sequence"/>
</dbReference>
<evidence type="ECO:0000313" key="3">
    <source>
        <dbReference type="Proteomes" id="UP000199200"/>
    </source>
</evidence>
<keyword evidence="1" id="KW-0472">Membrane</keyword>
<evidence type="ECO:0000313" key="2">
    <source>
        <dbReference type="EMBL" id="SEJ33833.1"/>
    </source>
</evidence>
<dbReference type="STRING" id="426757.SAMN04488127_1669"/>
<dbReference type="EMBL" id="FNZF01000002">
    <property type="protein sequence ID" value="SEJ33833.1"/>
    <property type="molecule type" value="Genomic_DNA"/>
</dbReference>
<dbReference type="OrthoDB" id="2445481at2"/>
<feature type="transmembrane region" description="Helical" evidence="1">
    <location>
        <begin position="254"/>
        <end position="275"/>
    </location>
</feature>
<keyword evidence="1" id="KW-1133">Transmembrane helix</keyword>
<protein>
    <recommendedName>
        <fullName evidence="4">DUF4129 domain-containing protein</fullName>
    </recommendedName>
</protein>
<keyword evidence="1" id="KW-0812">Transmembrane</keyword>
<name>A0A1H6XXR3_9BACL</name>
<proteinExistence type="predicted"/>
<sequence length="402" mass="44584">MKDRKSEAVKLATLLLEVSVIYVLAAPPYVVNGSLPPVLPHLLAVMAGYGAARLVSGNAGMTVSAGLALFMAWATGLPLVHSAVLGIWIGWRIKSLSEREPDGKEWLAVLISIAYTLGAFMMILPGKAGHIVYTLLVFQFASAVLLRNARVLYRQPFRRKEQDRAFLQLSAGLLGMTALLVFIKPLISWAGGLAGVSLGTVLYSFLIGITGPVWGPLERLFLRLSQEEELEDKSDEGGTGEEMPILEAAEGIQWGPAALFAVLLLLGAAVLISIFRNRYMKEQNQPVFGTAEGFADFPMTAMQRSGRDRSAAIRRNRVRREVFRLERRMRRAGYGRNPEESFPVWLGRLGLEPENRRLLDRLYARVRYAEEEIGTEEAEWFRRTVRSIRPPASEESSGKNGI</sequence>
<feature type="transmembrane region" description="Helical" evidence="1">
    <location>
        <begin position="37"/>
        <end position="55"/>
    </location>
</feature>
<evidence type="ECO:0000256" key="1">
    <source>
        <dbReference type="SAM" id="Phobius"/>
    </source>
</evidence>
<feature type="transmembrane region" description="Helical" evidence="1">
    <location>
        <begin position="165"/>
        <end position="183"/>
    </location>
</feature>
<feature type="transmembrane region" description="Helical" evidence="1">
    <location>
        <begin position="67"/>
        <end position="91"/>
    </location>
</feature>
<feature type="transmembrane region" description="Helical" evidence="1">
    <location>
        <begin position="131"/>
        <end position="153"/>
    </location>
</feature>
<dbReference type="AlphaFoldDB" id="A0A1H6XXR3"/>
<feature type="transmembrane region" description="Helical" evidence="1">
    <location>
        <begin position="190"/>
        <end position="214"/>
    </location>
</feature>
<feature type="transmembrane region" description="Helical" evidence="1">
    <location>
        <begin position="12"/>
        <end position="31"/>
    </location>
</feature>
<gene>
    <name evidence="2" type="ORF">SAMN04488127_1669</name>
</gene>
<keyword evidence="3" id="KW-1185">Reference proteome</keyword>
<dbReference type="RefSeq" id="WP_092052012.1">
    <property type="nucleotide sequence ID" value="NZ_FNZF01000002.1"/>
</dbReference>
<reference evidence="3" key="1">
    <citation type="submission" date="2016-10" db="EMBL/GenBank/DDBJ databases">
        <authorList>
            <person name="Varghese N."/>
            <person name="Submissions S."/>
        </authorList>
    </citation>
    <scope>NUCLEOTIDE SEQUENCE [LARGE SCALE GENOMIC DNA]</scope>
    <source>
        <strain evidence="3">CGMCC 1.6763</strain>
    </source>
</reference>
<evidence type="ECO:0008006" key="4">
    <source>
        <dbReference type="Google" id="ProtNLM"/>
    </source>
</evidence>
<organism evidence="2 3">
    <name type="scientific">Bhargavaea ginsengi</name>
    <dbReference type="NCBI Taxonomy" id="426757"/>
    <lineage>
        <taxon>Bacteria</taxon>
        <taxon>Bacillati</taxon>
        <taxon>Bacillota</taxon>
        <taxon>Bacilli</taxon>
        <taxon>Bacillales</taxon>
        <taxon>Caryophanaceae</taxon>
        <taxon>Bhargavaea</taxon>
    </lineage>
</organism>